<comment type="caution">
    <text evidence="1">The sequence shown here is derived from an EMBL/GenBank/DDBJ whole genome shotgun (WGS) entry which is preliminary data.</text>
</comment>
<reference evidence="1" key="1">
    <citation type="submission" date="2020-05" db="EMBL/GenBank/DDBJ databases">
        <title>Mycena genomes resolve the evolution of fungal bioluminescence.</title>
        <authorList>
            <person name="Tsai I.J."/>
        </authorList>
    </citation>
    <scope>NUCLEOTIDE SEQUENCE</scope>
    <source>
        <strain evidence="1">171206Taipei</strain>
    </source>
</reference>
<dbReference type="GeneID" id="59344821"/>
<protein>
    <submittedName>
        <fullName evidence="1">Uncharacterized protein</fullName>
    </submittedName>
</protein>
<dbReference type="RefSeq" id="XP_037222597.1">
    <property type="nucleotide sequence ID" value="XM_037362305.1"/>
</dbReference>
<dbReference type="EMBL" id="JACAZF010000004">
    <property type="protein sequence ID" value="KAF7307578.1"/>
    <property type="molecule type" value="Genomic_DNA"/>
</dbReference>
<organism evidence="1 2">
    <name type="scientific">Mycena indigotica</name>
    <dbReference type="NCBI Taxonomy" id="2126181"/>
    <lineage>
        <taxon>Eukaryota</taxon>
        <taxon>Fungi</taxon>
        <taxon>Dikarya</taxon>
        <taxon>Basidiomycota</taxon>
        <taxon>Agaricomycotina</taxon>
        <taxon>Agaricomycetes</taxon>
        <taxon>Agaricomycetidae</taxon>
        <taxon>Agaricales</taxon>
        <taxon>Marasmiineae</taxon>
        <taxon>Mycenaceae</taxon>
        <taxon>Mycena</taxon>
    </lineage>
</organism>
<name>A0A8H6WAF1_9AGAR</name>
<sequence>MSYPYEDLASTGPNNDLFPSVQTNNLNTNMQMKLTAASIFFVAQLAAVQAYNWRLYNNGGCDHNSGAAKTFPPLPAPPRSIDFGVCVTSPQPVSWTNLEVDLSLNPQIDVFKFCNANCTGNSVEALNNYCSPAPAGCAIGSFIAFSPVTSVKKAKEDLKL</sequence>
<accession>A0A8H6WAF1</accession>
<evidence type="ECO:0000313" key="2">
    <source>
        <dbReference type="Proteomes" id="UP000636479"/>
    </source>
</evidence>
<evidence type="ECO:0000313" key="1">
    <source>
        <dbReference type="EMBL" id="KAF7307578.1"/>
    </source>
</evidence>
<keyword evidence="2" id="KW-1185">Reference proteome</keyword>
<dbReference type="AlphaFoldDB" id="A0A8H6WAF1"/>
<dbReference type="Proteomes" id="UP000636479">
    <property type="component" value="Unassembled WGS sequence"/>
</dbReference>
<proteinExistence type="predicted"/>
<gene>
    <name evidence="1" type="ORF">MIND_00552600</name>
</gene>
<dbReference type="OrthoDB" id="4642857at2759"/>